<feature type="transmembrane region" description="Helical" evidence="9">
    <location>
        <begin position="299"/>
        <end position="318"/>
    </location>
</feature>
<keyword evidence="11" id="KW-1185">Reference proteome</keyword>
<feature type="transmembrane region" description="Helical" evidence="9">
    <location>
        <begin position="56"/>
        <end position="77"/>
    </location>
</feature>
<dbReference type="PANTHER" id="PTHR33529">
    <property type="entry name" value="SLR0882 PROTEIN-RELATED"/>
    <property type="match status" value="1"/>
</dbReference>
<evidence type="ECO:0000256" key="6">
    <source>
        <dbReference type="ARBA" id="ARBA00022692"/>
    </source>
</evidence>
<comment type="subcellular location">
    <subcellularLocation>
        <location evidence="1">Cell inner membrane</location>
        <topology evidence="1">Multi-pass membrane protein</topology>
    </subcellularLocation>
</comment>
<dbReference type="PANTHER" id="PTHR33529:SF7">
    <property type="entry name" value="LIPOPOLYSACCHARIDE EXPORT SYSTEM PERMEASE PROTEIN LPTF"/>
    <property type="match status" value="1"/>
</dbReference>
<keyword evidence="6 9" id="KW-0812">Transmembrane</keyword>
<sequence length="376" mass="41612">MIFQRALRRDLLNTAGAVFTTLLTITITVMLIRILGQAAGGKVASADVVALIGFSALNYLPIILNLAGFMSVLLVVTRSYQDSEMVVWFASGLSLSRWISPVLMFGLPIVITTALLSFFLTPWSNQQSAIYKERYANREDIARVSPGKFQESSSSNRVFFVEGVAGDATKVRNIFVSSVRNGKTSVVVAKEGTVEADPAGDKFLVMHQGRRYDGVPTQSDFQLMEFDRYGVLVSSQSSAMVGDTSARALSTKELLVNRNNFNDAELLWRVSLPLMGILLMLLAIPLGFVNPRGGRSANLLIALFLFVFYSNMLSYAQATVVQGRSLLMLAWWPVHLVALLIVVVFFAWRLNVNSSYHPLVVWAMIKRAYFTRRAAS</sequence>
<keyword evidence="5" id="KW-0997">Cell inner membrane</keyword>
<dbReference type="NCBIfam" id="TIGR04407">
    <property type="entry name" value="LptF_YjgP"/>
    <property type="match status" value="1"/>
</dbReference>
<accession>A0ABW2J1I2</accession>
<dbReference type="Pfam" id="PF03739">
    <property type="entry name" value="LptF_LptG"/>
    <property type="match status" value="1"/>
</dbReference>
<evidence type="ECO:0000313" key="10">
    <source>
        <dbReference type="EMBL" id="MFC7297217.1"/>
    </source>
</evidence>
<proteinExistence type="predicted"/>
<evidence type="ECO:0000256" key="5">
    <source>
        <dbReference type="ARBA" id="ARBA00022519"/>
    </source>
</evidence>
<keyword evidence="3" id="KW-0813">Transport</keyword>
<feature type="transmembrane region" description="Helical" evidence="9">
    <location>
        <begin position="330"/>
        <end position="348"/>
    </location>
</feature>
<evidence type="ECO:0000256" key="4">
    <source>
        <dbReference type="ARBA" id="ARBA00022475"/>
    </source>
</evidence>
<dbReference type="InterPro" id="IPR005495">
    <property type="entry name" value="LptG/LptF_permease"/>
</dbReference>
<evidence type="ECO:0000256" key="8">
    <source>
        <dbReference type="ARBA" id="ARBA00023136"/>
    </source>
</evidence>
<feature type="transmembrane region" description="Helical" evidence="9">
    <location>
        <begin position="266"/>
        <end position="287"/>
    </location>
</feature>
<evidence type="ECO:0000256" key="9">
    <source>
        <dbReference type="SAM" id="Phobius"/>
    </source>
</evidence>
<keyword evidence="4" id="KW-1003">Cell membrane</keyword>
<evidence type="ECO:0000256" key="3">
    <source>
        <dbReference type="ARBA" id="ARBA00022448"/>
    </source>
</evidence>
<dbReference type="EMBL" id="JBHTCC010000001">
    <property type="protein sequence ID" value="MFC7297217.1"/>
    <property type="molecule type" value="Genomic_DNA"/>
</dbReference>
<comment type="caution">
    <text evidence="10">The sequence shown here is derived from an EMBL/GenBank/DDBJ whole genome shotgun (WGS) entry which is preliminary data.</text>
</comment>
<keyword evidence="7 9" id="KW-1133">Transmembrane helix</keyword>
<evidence type="ECO:0000256" key="1">
    <source>
        <dbReference type="ARBA" id="ARBA00004429"/>
    </source>
</evidence>
<name>A0ABW2J1I2_9BURK</name>
<keyword evidence="8 9" id="KW-0472">Membrane</keyword>
<evidence type="ECO:0000256" key="7">
    <source>
        <dbReference type="ARBA" id="ARBA00022989"/>
    </source>
</evidence>
<dbReference type="InterPro" id="IPR030922">
    <property type="entry name" value="LptF"/>
</dbReference>
<dbReference type="RefSeq" id="WP_382232388.1">
    <property type="nucleotide sequence ID" value="NZ_JBHTCC010000001.1"/>
</dbReference>
<reference evidence="11" key="1">
    <citation type="journal article" date="2019" name="Int. J. Syst. Evol. Microbiol.">
        <title>The Global Catalogue of Microorganisms (GCM) 10K type strain sequencing project: providing services to taxonomists for standard genome sequencing and annotation.</title>
        <authorList>
            <consortium name="The Broad Institute Genomics Platform"/>
            <consortium name="The Broad Institute Genome Sequencing Center for Infectious Disease"/>
            <person name="Wu L."/>
            <person name="Ma J."/>
        </authorList>
    </citation>
    <scope>NUCLEOTIDE SEQUENCE [LARGE SCALE GENOMIC DNA]</scope>
    <source>
        <strain evidence="11">CCUG 36956</strain>
    </source>
</reference>
<dbReference type="Proteomes" id="UP001596379">
    <property type="component" value="Unassembled WGS sequence"/>
</dbReference>
<organism evidence="10 11">
    <name type="scientific">Herminiimonas aquatilis</name>
    <dbReference type="NCBI Taxonomy" id="345342"/>
    <lineage>
        <taxon>Bacteria</taxon>
        <taxon>Pseudomonadati</taxon>
        <taxon>Pseudomonadota</taxon>
        <taxon>Betaproteobacteria</taxon>
        <taxon>Burkholderiales</taxon>
        <taxon>Oxalobacteraceae</taxon>
        <taxon>Herminiimonas</taxon>
    </lineage>
</organism>
<feature type="transmembrane region" description="Helical" evidence="9">
    <location>
        <begin position="98"/>
        <end position="120"/>
    </location>
</feature>
<gene>
    <name evidence="10" type="primary">lptF</name>
    <name evidence="10" type="ORF">ACFQO0_02065</name>
</gene>
<evidence type="ECO:0000313" key="11">
    <source>
        <dbReference type="Proteomes" id="UP001596379"/>
    </source>
</evidence>
<protein>
    <recommendedName>
        <fullName evidence="2">Lipopolysaccharide export system permease protein LptF</fullName>
    </recommendedName>
</protein>
<feature type="transmembrane region" description="Helical" evidence="9">
    <location>
        <begin position="12"/>
        <end position="36"/>
    </location>
</feature>
<evidence type="ECO:0000256" key="2">
    <source>
        <dbReference type="ARBA" id="ARBA00014213"/>
    </source>
</evidence>